<evidence type="ECO:0000256" key="1">
    <source>
        <dbReference type="ARBA" id="ARBA00004167"/>
    </source>
</evidence>
<dbReference type="EMBL" id="JACDQQ010001906">
    <property type="protein sequence ID" value="MBA0087250.1"/>
    <property type="molecule type" value="Genomic_DNA"/>
</dbReference>
<dbReference type="AlphaFoldDB" id="A0A7V8NU16"/>
<evidence type="ECO:0000256" key="5">
    <source>
        <dbReference type="ARBA" id="ARBA00023136"/>
    </source>
</evidence>
<evidence type="ECO:0008006" key="11">
    <source>
        <dbReference type="Google" id="ProtNLM"/>
    </source>
</evidence>
<keyword evidence="4 8" id="KW-1133">Transmembrane helix</keyword>
<keyword evidence="5 8" id="KW-0472">Membrane</keyword>
<keyword evidence="6" id="KW-0175">Coiled coil</keyword>
<evidence type="ECO:0000313" key="9">
    <source>
        <dbReference type="EMBL" id="MBA0087250.1"/>
    </source>
</evidence>
<reference evidence="9" key="1">
    <citation type="submission" date="2020-06" db="EMBL/GenBank/DDBJ databases">
        <title>Legume-microbial interactions unlock mineral nutrients during tropical forest succession.</title>
        <authorList>
            <person name="Epihov D.Z."/>
        </authorList>
    </citation>
    <scope>NUCLEOTIDE SEQUENCE [LARGE SCALE GENOMIC DNA]</scope>
    <source>
        <strain evidence="9">Pan2503</strain>
    </source>
</reference>
<dbReference type="InterPro" id="IPR042217">
    <property type="entry name" value="T4SS_VirB10/TrbI"/>
</dbReference>
<dbReference type="CDD" id="cd16429">
    <property type="entry name" value="VirB10"/>
    <property type="match status" value="1"/>
</dbReference>
<comment type="similarity">
    <text evidence="2">Belongs to the TrbI/VirB10 family.</text>
</comment>
<accession>A0A7V8NU16</accession>
<feature type="region of interest" description="Disordered" evidence="7">
    <location>
        <begin position="148"/>
        <end position="171"/>
    </location>
</feature>
<evidence type="ECO:0000256" key="4">
    <source>
        <dbReference type="ARBA" id="ARBA00022989"/>
    </source>
</evidence>
<dbReference type="InterPro" id="IPR005498">
    <property type="entry name" value="T4SS_VirB10/TraB/TrbI"/>
</dbReference>
<name>A0A7V8NU16_9BACT</name>
<sequence>MNEPIEDKAPKPPGLLPKHVQSWLIVGLAVLMIVIMWLTGGKKHVSATKATVPATSEPQPAEVNQTKIAELQNRIQELQREQLVAQSALAQQNRLLGGMPSGEQQAPAVNASANPSGERTEDTFQAERRKREYLSLFASNIALSYRKAQNRTQPGPSGSSAAEPSGAGPALPAEDAALLSQMPRDAPLGVSPPSLPAAEATGSTPPQGHDVSARPDEASRQTREVHNPVAAPSPPSLAGAGKTYILFEGTILESLLLTRLDGQFTGPVECLLTNDVFSHDRQHLLIPAGSKILGEARKVDAFGQTRLAVLFHRLIMPDGFSLSLDQFKGLNQPGDPGLRDQVNNHYLRIFGVSMAIGAIGAVAQGGTAGPLVASGTDVMRQGFAQSTAQSSAQILDKFLNLLPTVTIREGHRVKVYLSGDLALPDYNHHQLPRDL</sequence>
<feature type="transmembrane region" description="Helical" evidence="8">
    <location>
        <begin position="20"/>
        <end position="39"/>
    </location>
</feature>
<proteinExistence type="inferred from homology"/>
<evidence type="ECO:0000256" key="7">
    <source>
        <dbReference type="SAM" id="MobiDB-lite"/>
    </source>
</evidence>
<dbReference type="GO" id="GO:0016020">
    <property type="term" value="C:membrane"/>
    <property type="evidence" value="ECO:0007669"/>
    <property type="project" value="UniProtKB-SubCell"/>
</dbReference>
<feature type="coiled-coil region" evidence="6">
    <location>
        <begin position="61"/>
        <end position="88"/>
    </location>
</feature>
<evidence type="ECO:0000313" key="10">
    <source>
        <dbReference type="Proteomes" id="UP000567293"/>
    </source>
</evidence>
<organism evidence="9 10">
    <name type="scientific">Candidatus Acidiferrum panamense</name>
    <dbReference type="NCBI Taxonomy" id="2741543"/>
    <lineage>
        <taxon>Bacteria</taxon>
        <taxon>Pseudomonadati</taxon>
        <taxon>Acidobacteriota</taxon>
        <taxon>Terriglobia</taxon>
        <taxon>Candidatus Acidiferrales</taxon>
        <taxon>Candidatus Acidiferrum</taxon>
    </lineage>
</organism>
<feature type="compositionally biased region" description="Low complexity" evidence="7">
    <location>
        <begin position="154"/>
        <end position="170"/>
    </location>
</feature>
<keyword evidence="10" id="KW-1185">Reference proteome</keyword>
<dbReference type="Proteomes" id="UP000567293">
    <property type="component" value="Unassembled WGS sequence"/>
</dbReference>
<feature type="region of interest" description="Disordered" evidence="7">
    <location>
        <begin position="184"/>
        <end position="235"/>
    </location>
</feature>
<evidence type="ECO:0000256" key="3">
    <source>
        <dbReference type="ARBA" id="ARBA00022692"/>
    </source>
</evidence>
<dbReference type="Gene3D" id="2.40.128.260">
    <property type="entry name" value="Type IV secretion system, VirB10/TraB/TrbI"/>
    <property type="match status" value="1"/>
</dbReference>
<gene>
    <name evidence="9" type="ORF">HRJ53_19880</name>
</gene>
<comment type="subcellular location">
    <subcellularLocation>
        <location evidence="1">Membrane</location>
        <topology evidence="1">Single-pass membrane protein</topology>
    </subcellularLocation>
</comment>
<feature type="region of interest" description="Disordered" evidence="7">
    <location>
        <begin position="97"/>
        <end position="124"/>
    </location>
</feature>
<dbReference type="Pfam" id="PF03743">
    <property type="entry name" value="TrbI"/>
    <property type="match status" value="1"/>
</dbReference>
<protein>
    <recommendedName>
        <fullName evidence="11">Conjugal transfer protein TrbI</fullName>
    </recommendedName>
</protein>
<evidence type="ECO:0000256" key="2">
    <source>
        <dbReference type="ARBA" id="ARBA00010265"/>
    </source>
</evidence>
<keyword evidence="3 8" id="KW-0812">Transmembrane</keyword>
<evidence type="ECO:0000256" key="8">
    <source>
        <dbReference type="SAM" id="Phobius"/>
    </source>
</evidence>
<comment type="caution">
    <text evidence="9">The sequence shown here is derived from an EMBL/GenBank/DDBJ whole genome shotgun (WGS) entry which is preliminary data.</text>
</comment>
<evidence type="ECO:0000256" key="6">
    <source>
        <dbReference type="SAM" id="Coils"/>
    </source>
</evidence>
<feature type="compositionally biased region" description="Basic and acidic residues" evidence="7">
    <location>
        <begin position="211"/>
        <end position="226"/>
    </location>
</feature>